<reference evidence="1 2" key="1">
    <citation type="journal article" date="2019" name="Int. J. Syst. Evol. Microbiol.">
        <title>The Global Catalogue of Microorganisms (GCM) 10K type strain sequencing project: providing services to taxonomists for standard genome sequencing and annotation.</title>
        <authorList>
            <consortium name="The Broad Institute Genomics Platform"/>
            <consortium name="The Broad Institute Genome Sequencing Center for Infectious Disease"/>
            <person name="Wu L."/>
            <person name="Ma J."/>
        </authorList>
    </citation>
    <scope>NUCLEOTIDE SEQUENCE [LARGE SCALE GENOMIC DNA]</scope>
    <source>
        <strain evidence="1 2">XZYJT29</strain>
    </source>
</reference>
<evidence type="ECO:0000313" key="2">
    <source>
        <dbReference type="Proteomes" id="UP001596432"/>
    </source>
</evidence>
<protein>
    <submittedName>
        <fullName evidence="1">Uncharacterized protein</fullName>
    </submittedName>
</protein>
<dbReference type="AlphaFoldDB" id="A0ABD5XW39"/>
<gene>
    <name evidence="1" type="ORF">ACFQMA_05335</name>
</gene>
<comment type="caution">
    <text evidence="1">The sequence shown here is derived from an EMBL/GenBank/DDBJ whole genome shotgun (WGS) entry which is preliminary data.</text>
</comment>
<dbReference type="GeneID" id="78819512"/>
<dbReference type="RefSeq" id="WP_274324855.1">
    <property type="nucleotide sequence ID" value="NZ_CP118158.1"/>
</dbReference>
<proteinExistence type="predicted"/>
<dbReference type="EMBL" id="JBHTAS010000001">
    <property type="protein sequence ID" value="MFC7139260.1"/>
    <property type="molecule type" value="Genomic_DNA"/>
</dbReference>
<accession>A0ABD5XW39</accession>
<sequence>MAVLEHIQTGERREIDGELPFGASYVVEGYDEENDELWEEERVDLDGETYIVIDDGVEMFTTGPVDE</sequence>
<dbReference type="Proteomes" id="UP001596432">
    <property type="component" value="Unassembled WGS sequence"/>
</dbReference>
<keyword evidence="2" id="KW-1185">Reference proteome</keyword>
<name>A0ABD5XW39_9EURY</name>
<evidence type="ECO:0000313" key="1">
    <source>
        <dbReference type="EMBL" id="MFC7139260.1"/>
    </source>
</evidence>
<organism evidence="1 2">
    <name type="scientific">Halosimplex aquaticum</name>
    <dbReference type="NCBI Taxonomy" id="3026162"/>
    <lineage>
        <taxon>Archaea</taxon>
        <taxon>Methanobacteriati</taxon>
        <taxon>Methanobacteriota</taxon>
        <taxon>Stenosarchaea group</taxon>
        <taxon>Halobacteria</taxon>
        <taxon>Halobacteriales</taxon>
        <taxon>Haloarculaceae</taxon>
        <taxon>Halosimplex</taxon>
    </lineage>
</organism>